<feature type="transmembrane region" description="Helical" evidence="1">
    <location>
        <begin position="79"/>
        <end position="97"/>
    </location>
</feature>
<evidence type="ECO:0000313" key="4">
    <source>
        <dbReference type="WBParaSite" id="TCNE_0000709201-mRNA-1"/>
    </source>
</evidence>
<dbReference type="AlphaFoldDB" id="A0A183UF22"/>
<reference evidence="4" key="1">
    <citation type="submission" date="2016-06" db="UniProtKB">
        <authorList>
            <consortium name="WormBaseParasite"/>
        </authorList>
    </citation>
    <scope>IDENTIFICATION</scope>
</reference>
<evidence type="ECO:0000313" key="3">
    <source>
        <dbReference type="Proteomes" id="UP000050794"/>
    </source>
</evidence>
<keyword evidence="3" id="KW-1185">Reference proteome</keyword>
<keyword evidence="1" id="KW-0472">Membrane</keyword>
<dbReference type="PANTHER" id="PTHR38640:SF1">
    <property type="entry name" value="GEO09659P1"/>
    <property type="match status" value="1"/>
</dbReference>
<name>A0A183UF22_TOXCA</name>
<accession>A0A183UF22</accession>
<keyword evidence="1" id="KW-1133">Transmembrane helix</keyword>
<dbReference type="WBParaSite" id="TCNE_0000709201-mRNA-1">
    <property type="protein sequence ID" value="TCNE_0000709201-mRNA-1"/>
    <property type="gene ID" value="TCNE_0000709201"/>
</dbReference>
<protein>
    <submittedName>
        <fullName evidence="4">Post-GPI attachment to proteins factor 2</fullName>
    </submittedName>
</protein>
<organism evidence="3 4">
    <name type="scientific">Toxocara canis</name>
    <name type="common">Canine roundworm</name>
    <dbReference type="NCBI Taxonomy" id="6265"/>
    <lineage>
        <taxon>Eukaryota</taxon>
        <taxon>Metazoa</taxon>
        <taxon>Ecdysozoa</taxon>
        <taxon>Nematoda</taxon>
        <taxon>Chromadorea</taxon>
        <taxon>Rhabditida</taxon>
        <taxon>Spirurina</taxon>
        <taxon>Ascaridomorpha</taxon>
        <taxon>Ascaridoidea</taxon>
        <taxon>Toxocaridae</taxon>
        <taxon>Toxocara</taxon>
    </lineage>
</organism>
<dbReference type="PANTHER" id="PTHR38640">
    <property type="entry name" value="GEO09659P1"/>
    <property type="match status" value="1"/>
</dbReference>
<sequence>MSVLRRLSDWRKELLPSLSPRTLQTNYLPLCGAVSHTFFTVHIFTPQLLARFWNFHMREVHLCNASALSYFRAFPKCDLAVSNTLLLTSHLGIGFYVYHRPHLNHLPPWTRVEYSVFASLIFNFGSLLLTVLVRTLFPQQ</sequence>
<dbReference type="EMBL" id="UYWY01019612">
    <property type="protein sequence ID" value="VDM38413.1"/>
    <property type="molecule type" value="Genomic_DNA"/>
</dbReference>
<feature type="transmembrane region" description="Helical" evidence="1">
    <location>
        <begin position="117"/>
        <end position="137"/>
    </location>
</feature>
<gene>
    <name evidence="2" type="ORF">TCNE_LOCUS7092</name>
</gene>
<reference evidence="2 3" key="2">
    <citation type="submission" date="2018-11" db="EMBL/GenBank/DDBJ databases">
        <authorList>
            <consortium name="Pathogen Informatics"/>
        </authorList>
    </citation>
    <scope>NUCLEOTIDE SEQUENCE [LARGE SCALE GENOMIC DNA]</scope>
</reference>
<proteinExistence type="predicted"/>
<keyword evidence="1" id="KW-0812">Transmembrane</keyword>
<dbReference type="Proteomes" id="UP000050794">
    <property type="component" value="Unassembled WGS sequence"/>
</dbReference>
<evidence type="ECO:0000313" key="2">
    <source>
        <dbReference type="EMBL" id="VDM38413.1"/>
    </source>
</evidence>
<evidence type="ECO:0000256" key="1">
    <source>
        <dbReference type="SAM" id="Phobius"/>
    </source>
</evidence>